<evidence type="ECO:0000313" key="1">
    <source>
        <dbReference type="EMBL" id="MBW76419.1"/>
    </source>
</evidence>
<proteinExistence type="predicted"/>
<accession>A0A2M4DG01</accession>
<sequence>MASHYLTFHVHFRHLFFLLLLLAFGTRLLSVFFFQFPLHCHVPQTRRNFINPLVRFYQTKLCCKRKDTQQTWMLTVPAGTRLGSS</sequence>
<protein>
    <submittedName>
        <fullName evidence="1">Uncharacterized protein</fullName>
    </submittedName>
</protein>
<name>A0A2M4DG01_ANODA</name>
<organism evidence="1">
    <name type="scientific">Anopheles darlingi</name>
    <name type="common">Mosquito</name>
    <dbReference type="NCBI Taxonomy" id="43151"/>
    <lineage>
        <taxon>Eukaryota</taxon>
        <taxon>Metazoa</taxon>
        <taxon>Ecdysozoa</taxon>
        <taxon>Arthropoda</taxon>
        <taxon>Hexapoda</taxon>
        <taxon>Insecta</taxon>
        <taxon>Pterygota</taxon>
        <taxon>Neoptera</taxon>
        <taxon>Endopterygota</taxon>
        <taxon>Diptera</taxon>
        <taxon>Nematocera</taxon>
        <taxon>Culicoidea</taxon>
        <taxon>Culicidae</taxon>
        <taxon>Anophelinae</taxon>
        <taxon>Anopheles</taxon>
    </lineage>
</organism>
<dbReference type="AlphaFoldDB" id="A0A2M4DG01"/>
<dbReference type="EMBL" id="GGFL01012241">
    <property type="protein sequence ID" value="MBW76419.1"/>
    <property type="molecule type" value="Transcribed_RNA"/>
</dbReference>
<reference evidence="1" key="1">
    <citation type="submission" date="2018-01" db="EMBL/GenBank/DDBJ databases">
        <title>An insight into the sialome of Amazonian anophelines.</title>
        <authorList>
            <person name="Ribeiro J.M."/>
            <person name="Scarpassa V."/>
            <person name="Calvo E."/>
        </authorList>
    </citation>
    <scope>NUCLEOTIDE SEQUENCE</scope>
</reference>